<dbReference type="EMBL" id="BMZA01000002">
    <property type="protein sequence ID" value="GGY95434.1"/>
    <property type="molecule type" value="Genomic_DNA"/>
</dbReference>
<evidence type="ECO:0000313" key="1">
    <source>
        <dbReference type="EMBL" id="GGY95434.1"/>
    </source>
</evidence>
<name>A0A918UD99_9SPHN</name>
<gene>
    <name evidence="1" type="ORF">GCM10011614_07670</name>
</gene>
<dbReference type="RefSeq" id="WP_189619812.1">
    <property type="nucleotide sequence ID" value="NZ_BMZA01000002.1"/>
</dbReference>
<comment type="caution">
    <text evidence="1">The sequence shown here is derived from an EMBL/GenBank/DDBJ whole genome shotgun (WGS) entry which is preliminary data.</text>
</comment>
<keyword evidence="2" id="KW-1185">Reference proteome</keyword>
<dbReference type="AlphaFoldDB" id="A0A918UD99"/>
<dbReference type="Proteomes" id="UP000648075">
    <property type="component" value="Unassembled WGS sequence"/>
</dbReference>
<dbReference type="InterPro" id="IPR011990">
    <property type="entry name" value="TPR-like_helical_dom_sf"/>
</dbReference>
<sequence length="210" mass="22056">MIWLFVILLALAAFGVMLVAFKLPAGGREAVAAALLLGIAGYALQGHPDEPSAPKAGREADGMDGTAVVGARLALRDSSIPPTDRWIVVADGLARNGQFSDAAETLRIALRTDPKNAEAWVAMGNALIAHAQGQPTPAALYAYRQAMAADPKNSAAPFFLGMTLAQTGDYRQARDLLAGMLKNAPDDAPWRGLVTERIAQLDRLLAGAAQ</sequence>
<evidence type="ECO:0000313" key="2">
    <source>
        <dbReference type="Proteomes" id="UP000648075"/>
    </source>
</evidence>
<evidence type="ECO:0008006" key="3">
    <source>
        <dbReference type="Google" id="ProtNLM"/>
    </source>
</evidence>
<reference evidence="1" key="1">
    <citation type="journal article" date="2014" name="Int. J. Syst. Evol. Microbiol.">
        <title>Complete genome sequence of Corynebacterium casei LMG S-19264T (=DSM 44701T), isolated from a smear-ripened cheese.</title>
        <authorList>
            <consortium name="US DOE Joint Genome Institute (JGI-PGF)"/>
            <person name="Walter F."/>
            <person name="Albersmeier A."/>
            <person name="Kalinowski J."/>
            <person name="Ruckert C."/>
        </authorList>
    </citation>
    <scope>NUCLEOTIDE SEQUENCE</scope>
    <source>
        <strain evidence="1">KCTC 32255</strain>
    </source>
</reference>
<dbReference type="Pfam" id="PF13428">
    <property type="entry name" value="TPR_14"/>
    <property type="match status" value="1"/>
</dbReference>
<protein>
    <recommendedName>
        <fullName evidence="3">Tetratricopeptide repeat protein</fullName>
    </recommendedName>
</protein>
<dbReference type="SUPFAM" id="SSF48452">
    <property type="entry name" value="TPR-like"/>
    <property type="match status" value="1"/>
</dbReference>
<proteinExistence type="predicted"/>
<dbReference type="Pfam" id="PF14559">
    <property type="entry name" value="TPR_19"/>
    <property type="match status" value="1"/>
</dbReference>
<accession>A0A918UD99</accession>
<dbReference type="Gene3D" id="1.25.40.10">
    <property type="entry name" value="Tetratricopeptide repeat domain"/>
    <property type="match status" value="1"/>
</dbReference>
<reference evidence="1" key="2">
    <citation type="submission" date="2020-09" db="EMBL/GenBank/DDBJ databases">
        <authorList>
            <person name="Sun Q."/>
            <person name="Kim S."/>
        </authorList>
    </citation>
    <scope>NUCLEOTIDE SEQUENCE</scope>
    <source>
        <strain evidence="1">KCTC 32255</strain>
    </source>
</reference>
<organism evidence="1 2">
    <name type="scientific">Novosphingobium colocasiae</name>
    <dbReference type="NCBI Taxonomy" id="1256513"/>
    <lineage>
        <taxon>Bacteria</taxon>
        <taxon>Pseudomonadati</taxon>
        <taxon>Pseudomonadota</taxon>
        <taxon>Alphaproteobacteria</taxon>
        <taxon>Sphingomonadales</taxon>
        <taxon>Sphingomonadaceae</taxon>
        <taxon>Novosphingobium</taxon>
    </lineage>
</organism>